<sequence length="314" mass="34586">MTASTSDQEGTCFLSYARSDEHFALRFANDLRSLGASTWMDQLDLRPSQHWDRAIERAIRACSSVIVILSPRSVASENVADEIGLAIDCGKPVIPVMIEPCDLPLRITRMHLIDATRDYQAALTECFASIAEDRGNPKSFSEPARELGGIHEPEVIASATRQLATVVGPIAQILVKKAASEAASVERLYDLLSLHIQVEDERERFMDSAPQRHIPSGNLARSTEAMLAAAKGVQINGDDLERLGKILSSYLGPVGILIARRERKACGSLRDFRQRLATTLRNRRDREEFSRRAELDGASHETAPPMRLALQSGG</sequence>
<dbReference type="InterPro" id="IPR035897">
    <property type="entry name" value="Toll_tir_struct_dom_sf"/>
</dbReference>
<feature type="region of interest" description="Disordered" evidence="1">
    <location>
        <begin position="291"/>
        <end position="314"/>
    </location>
</feature>
<dbReference type="InterPro" id="IPR058395">
    <property type="entry name" value="DUF8082"/>
</dbReference>
<evidence type="ECO:0000313" key="4">
    <source>
        <dbReference type="Proteomes" id="UP001203058"/>
    </source>
</evidence>
<keyword evidence="4" id="KW-1185">Reference proteome</keyword>
<evidence type="ECO:0000256" key="1">
    <source>
        <dbReference type="SAM" id="MobiDB-lite"/>
    </source>
</evidence>
<protein>
    <submittedName>
        <fullName evidence="3">Toll/interleukin-1 receptor domain-containing protein</fullName>
    </submittedName>
</protein>
<dbReference type="InterPro" id="IPR000157">
    <property type="entry name" value="TIR_dom"/>
</dbReference>
<reference evidence="3 4" key="1">
    <citation type="submission" date="2022-03" db="EMBL/GenBank/DDBJ databases">
        <authorList>
            <person name="Jo J.-H."/>
            <person name="Im W.-T."/>
        </authorList>
    </citation>
    <scope>NUCLEOTIDE SEQUENCE [LARGE SCALE GENOMIC DNA]</scope>
    <source>
        <strain evidence="3 4">SM33</strain>
    </source>
</reference>
<comment type="caution">
    <text evidence="3">The sequence shown here is derived from an EMBL/GenBank/DDBJ whole genome shotgun (WGS) entry which is preliminary data.</text>
</comment>
<dbReference type="PROSITE" id="PS50104">
    <property type="entry name" value="TIR"/>
    <property type="match status" value="1"/>
</dbReference>
<evidence type="ECO:0000313" key="3">
    <source>
        <dbReference type="EMBL" id="MCH8614844.1"/>
    </source>
</evidence>
<dbReference type="SMART" id="SM00255">
    <property type="entry name" value="TIR"/>
    <property type="match status" value="1"/>
</dbReference>
<dbReference type="Proteomes" id="UP001203058">
    <property type="component" value="Unassembled WGS sequence"/>
</dbReference>
<feature type="domain" description="TIR" evidence="2">
    <location>
        <begin position="8"/>
        <end position="151"/>
    </location>
</feature>
<dbReference type="Pfam" id="PF13676">
    <property type="entry name" value="TIR_2"/>
    <property type="match status" value="1"/>
</dbReference>
<dbReference type="SUPFAM" id="SSF52200">
    <property type="entry name" value="Toll/Interleukin receptor TIR domain"/>
    <property type="match status" value="1"/>
</dbReference>
<dbReference type="Gene3D" id="3.40.50.10140">
    <property type="entry name" value="Toll/interleukin-1 receptor homology (TIR) domain"/>
    <property type="match status" value="1"/>
</dbReference>
<keyword evidence="3" id="KW-0675">Receptor</keyword>
<proteinExistence type="predicted"/>
<evidence type="ECO:0000259" key="2">
    <source>
        <dbReference type="PROSITE" id="PS50104"/>
    </source>
</evidence>
<accession>A0ABS9VJX4</accession>
<dbReference type="EMBL" id="JAKZHW010000001">
    <property type="protein sequence ID" value="MCH8614844.1"/>
    <property type="molecule type" value="Genomic_DNA"/>
</dbReference>
<organism evidence="3 4">
    <name type="scientific">Sphingomonas telluris</name>
    <dbReference type="NCBI Taxonomy" id="2907998"/>
    <lineage>
        <taxon>Bacteria</taxon>
        <taxon>Pseudomonadati</taxon>
        <taxon>Pseudomonadota</taxon>
        <taxon>Alphaproteobacteria</taxon>
        <taxon>Sphingomonadales</taxon>
        <taxon>Sphingomonadaceae</taxon>
        <taxon>Sphingomonas</taxon>
    </lineage>
</organism>
<dbReference type="Pfam" id="PF26309">
    <property type="entry name" value="DUF8082"/>
    <property type="match status" value="2"/>
</dbReference>
<name>A0ABS9VJX4_9SPHN</name>
<dbReference type="RefSeq" id="WP_241445457.1">
    <property type="nucleotide sequence ID" value="NZ_JAKZHW010000001.1"/>
</dbReference>
<dbReference type="PANTHER" id="PTHR47508">
    <property type="entry name" value="SAM DOMAIN-CONTAINING PROTEIN-RELATED"/>
    <property type="match status" value="1"/>
</dbReference>
<gene>
    <name evidence="3" type="ORF">LZ016_01815</name>
</gene>
<dbReference type="PANTHER" id="PTHR47508:SF1">
    <property type="entry name" value="NON-SPECIFIC SERINE_THREONINE PROTEIN KINASE"/>
    <property type="match status" value="1"/>
</dbReference>